<evidence type="ECO:0000313" key="1">
    <source>
        <dbReference type="EMBL" id="MBY31232.1"/>
    </source>
</evidence>
<accession>A0A2S2PP47</accession>
<organism evidence="1">
    <name type="scientific">Schizaphis graminum</name>
    <name type="common">Green bug aphid</name>
    <dbReference type="NCBI Taxonomy" id="13262"/>
    <lineage>
        <taxon>Eukaryota</taxon>
        <taxon>Metazoa</taxon>
        <taxon>Ecdysozoa</taxon>
        <taxon>Arthropoda</taxon>
        <taxon>Hexapoda</taxon>
        <taxon>Insecta</taxon>
        <taxon>Pterygota</taxon>
        <taxon>Neoptera</taxon>
        <taxon>Paraneoptera</taxon>
        <taxon>Hemiptera</taxon>
        <taxon>Sternorrhyncha</taxon>
        <taxon>Aphidomorpha</taxon>
        <taxon>Aphidoidea</taxon>
        <taxon>Aphididae</taxon>
        <taxon>Aphidini</taxon>
        <taxon>Schizaphis</taxon>
    </lineage>
</organism>
<name>A0A2S2PP47_SCHGA</name>
<proteinExistence type="predicted"/>
<dbReference type="PANTHER" id="PTHR34153">
    <property type="entry name" value="SI:CH211-262H13.3-RELATED-RELATED"/>
    <property type="match status" value="1"/>
</dbReference>
<evidence type="ECO:0008006" key="2">
    <source>
        <dbReference type="Google" id="ProtNLM"/>
    </source>
</evidence>
<protein>
    <recommendedName>
        <fullName evidence="2">DUF4806 domain-containing protein</fullName>
    </recommendedName>
</protein>
<dbReference type="PANTHER" id="PTHR34153:SF2">
    <property type="entry name" value="SI:CH211-262H13.3-RELATED"/>
    <property type="match status" value="1"/>
</dbReference>
<gene>
    <name evidence="1" type="ORF">g.66839</name>
</gene>
<reference evidence="1" key="1">
    <citation type="submission" date="2018-04" db="EMBL/GenBank/DDBJ databases">
        <title>Transcriptome of Schizaphis graminum biotype I.</title>
        <authorList>
            <person name="Scully E.D."/>
            <person name="Geib S.M."/>
            <person name="Palmer N.A."/>
            <person name="Koch K."/>
            <person name="Bradshaw J."/>
            <person name="Heng-Moss T."/>
            <person name="Sarath G."/>
        </authorList>
    </citation>
    <scope>NUCLEOTIDE SEQUENCE</scope>
</reference>
<dbReference type="AlphaFoldDB" id="A0A2S2PP47"/>
<dbReference type="EMBL" id="GGMR01018613">
    <property type="protein sequence ID" value="MBY31232.1"/>
    <property type="molecule type" value="Transcribed_RNA"/>
</dbReference>
<sequence>MAGIQKIYWVVAYFTRSHEYGVIPMNWLLEKSSINPNGTYCLWPPNPNITSEDIIRAHPPDPSWLICQIKIIVNRPYDDYVRAWHELFILVESSSTKTSPIIRTKVDHKKIQLSKPMNVSTLNNTCSSSQSVESINMSNDGMTTTQRSIMMNTPNSNDIQIDNSIILTDLDVKNILNAIYNNGMNIKLMLNDILSKLEDLKKLFTKTKLTQIKNVDVQFLEKFPINSPDELKFIEECIFLNKFDFGPKLEIYIKTIGGHSFKNHVIRALSRFITDEYAAKCTWTGRGKGKLSKISDKCLIMILKRVVQECYAPQINTDFEFEKIVVGWLKSVVTRYNKSKAKTSNPIP</sequence>